<feature type="binding site" evidence="11">
    <location>
        <position position="205"/>
    </location>
    <ligand>
        <name>substrate</name>
    </ligand>
</feature>
<feature type="binding site" evidence="11">
    <location>
        <position position="125"/>
    </location>
    <ligand>
        <name>ATP</name>
        <dbReference type="ChEBI" id="CHEBI:30616"/>
    </ligand>
</feature>
<comment type="pathway">
    <text evidence="3 11">Cofactor biosynthesis; thiamine diphosphate biosynthesis; 4-methyl-5-(2-phosphoethyl)-thiazole from 5-(2-hydroxyethyl)-4-methylthiazole: step 1/1.</text>
</comment>
<dbReference type="EMBL" id="AECS01000036">
    <property type="protein sequence ID" value="EFQ04262.1"/>
    <property type="molecule type" value="Genomic_DNA"/>
</dbReference>
<dbReference type="SUPFAM" id="SSF53613">
    <property type="entry name" value="Ribokinase-like"/>
    <property type="match status" value="1"/>
</dbReference>
<evidence type="ECO:0000313" key="12">
    <source>
        <dbReference type="EMBL" id="EFQ04262.1"/>
    </source>
</evidence>
<dbReference type="RefSeq" id="WP_006941889.1">
    <property type="nucleotide sequence ID" value="NZ_GL538208.1"/>
</dbReference>
<evidence type="ECO:0000256" key="9">
    <source>
        <dbReference type="ARBA" id="ARBA00022842"/>
    </source>
</evidence>
<feature type="binding site" evidence="11">
    <location>
        <position position="50"/>
    </location>
    <ligand>
        <name>substrate</name>
    </ligand>
</feature>
<dbReference type="EC" id="2.7.1.50" evidence="11"/>
<dbReference type="Proteomes" id="UP000003195">
    <property type="component" value="Unassembled WGS sequence"/>
</dbReference>
<evidence type="ECO:0000256" key="2">
    <source>
        <dbReference type="ARBA" id="ARBA00001946"/>
    </source>
</evidence>
<evidence type="ECO:0000256" key="8">
    <source>
        <dbReference type="ARBA" id="ARBA00022840"/>
    </source>
</evidence>
<comment type="function">
    <text evidence="11">Catalyzes the phosphorylation of the hydroxyl group of 4-methyl-5-beta-hydroxyethylthiazole (THZ).</text>
</comment>
<evidence type="ECO:0000256" key="1">
    <source>
        <dbReference type="ARBA" id="ARBA00001771"/>
    </source>
</evidence>
<dbReference type="NCBIfam" id="NF006830">
    <property type="entry name" value="PRK09355.1"/>
    <property type="match status" value="1"/>
</dbReference>
<dbReference type="Gene3D" id="3.40.1190.20">
    <property type="match status" value="1"/>
</dbReference>
<dbReference type="HOGENOM" id="CLU_019943_0_1_9"/>
<comment type="cofactor">
    <cofactor evidence="2 11">
        <name>Mg(2+)</name>
        <dbReference type="ChEBI" id="CHEBI:18420"/>
    </cofactor>
</comment>
<reference evidence="12 13" key="1">
    <citation type="submission" date="2010-08" db="EMBL/GenBank/DDBJ databases">
        <authorList>
            <person name="Weinstock G."/>
            <person name="Sodergren E."/>
            <person name="Clifton S."/>
            <person name="Fulton L."/>
            <person name="Fulton B."/>
            <person name="Courtney L."/>
            <person name="Fronick C."/>
            <person name="Harrison M."/>
            <person name="Strong C."/>
            <person name="Farmer C."/>
            <person name="Delahaunty K."/>
            <person name="Markovic C."/>
            <person name="Hall O."/>
            <person name="Minx P."/>
            <person name="Tomlinson C."/>
            <person name="Mitreva M."/>
            <person name="Hou S."/>
            <person name="Chen J."/>
            <person name="Wollam A."/>
            <person name="Pepin K.H."/>
            <person name="Johnson M."/>
            <person name="Bhonagiri V."/>
            <person name="Zhang X."/>
            <person name="Suruliraj S."/>
            <person name="Warren W."/>
            <person name="Chinwalla A."/>
            <person name="Mardis E.R."/>
            <person name="Wilson R.K."/>
        </authorList>
    </citation>
    <scope>NUCLEOTIDE SEQUENCE [LARGE SCALE GENOMIC DNA]</scope>
    <source>
        <strain evidence="12 13">F0359</strain>
    </source>
</reference>
<keyword evidence="5 11" id="KW-0479">Metal-binding</keyword>
<dbReference type="CDD" id="cd01170">
    <property type="entry name" value="THZ_kinase"/>
    <property type="match status" value="1"/>
</dbReference>
<protein>
    <recommendedName>
        <fullName evidence="11">Hydroxyethylthiazole kinase</fullName>
        <ecNumber evidence="11">2.7.1.50</ecNumber>
    </recommendedName>
    <alternativeName>
        <fullName evidence="11">4-methyl-5-beta-hydroxyethylthiazole kinase</fullName>
        <shortName evidence="11">TH kinase</shortName>
        <shortName evidence="11">Thz kinase</shortName>
    </alternativeName>
</protein>
<keyword evidence="7 11" id="KW-0418">Kinase</keyword>
<gene>
    <name evidence="11" type="primary">thiM</name>
    <name evidence="12" type="ORF">HMPREF9429_00866</name>
</gene>
<evidence type="ECO:0000256" key="5">
    <source>
        <dbReference type="ARBA" id="ARBA00022723"/>
    </source>
</evidence>
<comment type="caution">
    <text evidence="12">The sequence shown here is derived from an EMBL/GenBank/DDBJ whole genome shotgun (WGS) entry which is preliminary data.</text>
</comment>
<dbReference type="PRINTS" id="PR01099">
    <property type="entry name" value="HYETHTZKNASE"/>
</dbReference>
<dbReference type="Pfam" id="PF02110">
    <property type="entry name" value="HK"/>
    <property type="match status" value="1"/>
</dbReference>
<dbReference type="GO" id="GO:0004417">
    <property type="term" value="F:hydroxyethylthiazole kinase activity"/>
    <property type="evidence" value="ECO:0007669"/>
    <property type="project" value="UniProtKB-UniRule"/>
</dbReference>
<keyword evidence="6 11" id="KW-0547">Nucleotide-binding</keyword>
<feature type="binding site" evidence="11">
    <location>
        <position position="178"/>
    </location>
    <ligand>
        <name>ATP</name>
        <dbReference type="ChEBI" id="CHEBI:30616"/>
    </ligand>
</feature>
<evidence type="ECO:0000256" key="10">
    <source>
        <dbReference type="ARBA" id="ARBA00022977"/>
    </source>
</evidence>
<dbReference type="GO" id="GO:0000287">
    <property type="term" value="F:magnesium ion binding"/>
    <property type="evidence" value="ECO:0007669"/>
    <property type="project" value="UniProtKB-UniRule"/>
</dbReference>
<evidence type="ECO:0000313" key="13">
    <source>
        <dbReference type="Proteomes" id="UP000003195"/>
    </source>
</evidence>
<keyword evidence="10 11" id="KW-0784">Thiamine biosynthesis</keyword>
<comment type="catalytic activity">
    <reaction evidence="1 11">
        <text>5-(2-hydroxyethyl)-4-methylthiazole + ATP = 4-methyl-5-(2-phosphooxyethyl)-thiazole + ADP + H(+)</text>
        <dbReference type="Rhea" id="RHEA:24212"/>
        <dbReference type="ChEBI" id="CHEBI:15378"/>
        <dbReference type="ChEBI" id="CHEBI:17957"/>
        <dbReference type="ChEBI" id="CHEBI:30616"/>
        <dbReference type="ChEBI" id="CHEBI:58296"/>
        <dbReference type="ChEBI" id="CHEBI:456216"/>
        <dbReference type="EC" id="2.7.1.50"/>
    </reaction>
</comment>
<keyword evidence="8 11" id="KW-0067">ATP-binding</keyword>
<evidence type="ECO:0000256" key="6">
    <source>
        <dbReference type="ARBA" id="ARBA00022741"/>
    </source>
</evidence>
<evidence type="ECO:0000256" key="11">
    <source>
        <dbReference type="HAMAP-Rule" id="MF_00228"/>
    </source>
</evidence>
<dbReference type="eggNOG" id="COG2145">
    <property type="taxonomic scope" value="Bacteria"/>
</dbReference>
<dbReference type="GO" id="GO:0005524">
    <property type="term" value="F:ATP binding"/>
    <property type="evidence" value="ECO:0007669"/>
    <property type="project" value="UniProtKB-UniRule"/>
</dbReference>
<sequence length="276" mass="28389">MLTEAMIRKQVSEAAKKARQTTPLAGSITNFVTVDFVANAQLAVGGSAAMVYLPDEARSLVRLGSSFYINVGTLLPVYAESVPAAMDEAAATDKPWVLDPVALGIGTLRTELLQHARSCHPAVIRGNASEIIALADLWKLSHGGGAGVRGVDATDTVEAAETAAIALARYTKGAVAVSGKKDLITDGTHVLTAEGGSPLMEKVTGCGCSLGGVIAVYAAVTDPFTAACCGTFAYNLAGESASSVADGPASFKSAFIDNLYTLTDKLDTAKFSLTEV</sequence>
<dbReference type="GO" id="GO:0009229">
    <property type="term" value="P:thiamine diphosphate biosynthetic process"/>
    <property type="evidence" value="ECO:0007669"/>
    <property type="project" value="UniProtKB-UniRule"/>
</dbReference>
<dbReference type="STRING" id="706434.HMPREF9429_00866"/>
<dbReference type="UniPathway" id="UPA00060">
    <property type="reaction ID" value="UER00139"/>
</dbReference>
<comment type="similarity">
    <text evidence="11">Belongs to the Thz kinase family.</text>
</comment>
<dbReference type="GO" id="GO:0009228">
    <property type="term" value="P:thiamine biosynthetic process"/>
    <property type="evidence" value="ECO:0007669"/>
    <property type="project" value="UniProtKB-KW"/>
</dbReference>
<dbReference type="InterPro" id="IPR029056">
    <property type="entry name" value="Ribokinase-like"/>
</dbReference>
<evidence type="ECO:0000256" key="4">
    <source>
        <dbReference type="ARBA" id="ARBA00022679"/>
    </source>
</evidence>
<accession>E2ZBN4</accession>
<dbReference type="HAMAP" id="MF_00228">
    <property type="entry name" value="Thz_kinase"/>
    <property type="match status" value="1"/>
</dbReference>
<keyword evidence="13" id="KW-1185">Reference proteome</keyword>
<dbReference type="AlphaFoldDB" id="E2ZBN4"/>
<keyword evidence="4 11" id="KW-0808">Transferase</keyword>
<evidence type="ECO:0000256" key="7">
    <source>
        <dbReference type="ARBA" id="ARBA00022777"/>
    </source>
</evidence>
<name>E2ZBN4_9FIRM</name>
<keyword evidence="9 11" id="KW-0460">Magnesium</keyword>
<organism evidence="12 13">
    <name type="scientific">Megasphaera micronuciformis F0359</name>
    <dbReference type="NCBI Taxonomy" id="706434"/>
    <lineage>
        <taxon>Bacteria</taxon>
        <taxon>Bacillati</taxon>
        <taxon>Bacillota</taxon>
        <taxon>Negativicutes</taxon>
        <taxon>Veillonellales</taxon>
        <taxon>Veillonellaceae</taxon>
        <taxon>Megasphaera</taxon>
    </lineage>
</organism>
<dbReference type="PIRSF" id="PIRSF000513">
    <property type="entry name" value="Thz_kinase"/>
    <property type="match status" value="1"/>
</dbReference>
<evidence type="ECO:0000256" key="3">
    <source>
        <dbReference type="ARBA" id="ARBA00004868"/>
    </source>
</evidence>
<proteinExistence type="inferred from homology"/>
<dbReference type="InterPro" id="IPR000417">
    <property type="entry name" value="Hyethyz_kinase"/>
</dbReference>